<keyword evidence="7" id="KW-1185">Reference proteome</keyword>
<dbReference type="InterPro" id="IPR011075">
    <property type="entry name" value="TetR_C"/>
</dbReference>
<dbReference type="InterPro" id="IPR036271">
    <property type="entry name" value="Tet_transcr_reg_TetR-rel_C_sf"/>
</dbReference>
<dbReference type="InterPro" id="IPR009057">
    <property type="entry name" value="Homeodomain-like_sf"/>
</dbReference>
<dbReference type="Pfam" id="PF16925">
    <property type="entry name" value="TetR_C_13"/>
    <property type="match status" value="1"/>
</dbReference>
<dbReference type="Proteomes" id="UP000304900">
    <property type="component" value="Unassembled WGS sequence"/>
</dbReference>
<keyword evidence="3" id="KW-0804">Transcription</keyword>
<feature type="DNA-binding region" description="H-T-H motif" evidence="4">
    <location>
        <begin position="28"/>
        <end position="47"/>
    </location>
</feature>
<reference evidence="6 7" key="1">
    <citation type="submission" date="2019-05" db="EMBL/GenBank/DDBJ databases">
        <title>Dyadobacter AR-3-8 sp. nov., isolated from arctic soil.</title>
        <authorList>
            <person name="Chaudhary D.K."/>
        </authorList>
    </citation>
    <scope>NUCLEOTIDE SEQUENCE [LARGE SCALE GENOMIC DNA]</scope>
    <source>
        <strain evidence="6 7">AR-3-8</strain>
    </source>
</reference>
<dbReference type="PANTHER" id="PTHR47506">
    <property type="entry name" value="TRANSCRIPTIONAL REGULATORY PROTEIN"/>
    <property type="match status" value="1"/>
</dbReference>
<dbReference type="AlphaFoldDB" id="A0A4V6Y206"/>
<sequence length="196" mass="21502">MTKAEKTKQLILEKAGLIYNAKGINGTAIDDVTRAAGVTKGALYSHFENKEDLSLQTADYLLNKIADGIAQAMSKKKTAKGKIFAYLDFNKLPLNTYIDGGCPIFNMAVEADDNHAPIKKKVSRMVSFSQEGFAKILKGGIENGEFADNLDPEVMAFKIFSAVEGGIVMCRVLNTNAPMQGLIKSLKDELERYEKK</sequence>
<accession>A0A4V6Y206</accession>
<evidence type="ECO:0000256" key="2">
    <source>
        <dbReference type="ARBA" id="ARBA00023125"/>
    </source>
</evidence>
<gene>
    <name evidence="6" type="ORF">FDK13_06010</name>
</gene>
<evidence type="ECO:0000256" key="4">
    <source>
        <dbReference type="PROSITE-ProRule" id="PRU00335"/>
    </source>
</evidence>
<comment type="caution">
    <text evidence="6">The sequence shown here is derived from an EMBL/GenBank/DDBJ whole genome shotgun (WGS) entry which is preliminary data.</text>
</comment>
<dbReference type="InterPro" id="IPR001647">
    <property type="entry name" value="HTH_TetR"/>
</dbReference>
<dbReference type="SUPFAM" id="SSF46689">
    <property type="entry name" value="Homeodomain-like"/>
    <property type="match status" value="1"/>
</dbReference>
<dbReference type="OrthoDB" id="9798857at2"/>
<dbReference type="PRINTS" id="PR00455">
    <property type="entry name" value="HTHTETR"/>
</dbReference>
<dbReference type="PANTHER" id="PTHR47506:SF3">
    <property type="entry name" value="HTH-TYPE TRANSCRIPTIONAL REGULATOR LMRA"/>
    <property type="match status" value="1"/>
</dbReference>
<dbReference type="SUPFAM" id="SSF48498">
    <property type="entry name" value="Tetracyclin repressor-like, C-terminal domain"/>
    <property type="match status" value="1"/>
</dbReference>
<proteinExistence type="predicted"/>
<keyword evidence="1" id="KW-0805">Transcription regulation</keyword>
<evidence type="ECO:0000313" key="7">
    <source>
        <dbReference type="Proteomes" id="UP000304900"/>
    </source>
</evidence>
<evidence type="ECO:0000256" key="3">
    <source>
        <dbReference type="ARBA" id="ARBA00023163"/>
    </source>
</evidence>
<dbReference type="GO" id="GO:0003677">
    <property type="term" value="F:DNA binding"/>
    <property type="evidence" value="ECO:0007669"/>
    <property type="project" value="UniProtKB-UniRule"/>
</dbReference>
<feature type="domain" description="HTH tetR-type" evidence="5">
    <location>
        <begin position="5"/>
        <end position="65"/>
    </location>
</feature>
<evidence type="ECO:0000313" key="6">
    <source>
        <dbReference type="EMBL" id="TKT93403.1"/>
    </source>
</evidence>
<evidence type="ECO:0000259" key="5">
    <source>
        <dbReference type="PROSITE" id="PS50977"/>
    </source>
</evidence>
<evidence type="ECO:0000256" key="1">
    <source>
        <dbReference type="ARBA" id="ARBA00023015"/>
    </source>
</evidence>
<keyword evidence="2 4" id="KW-0238">DNA-binding</keyword>
<dbReference type="Pfam" id="PF00440">
    <property type="entry name" value="TetR_N"/>
    <property type="match status" value="1"/>
</dbReference>
<name>A0A4V6Y206_9BACT</name>
<dbReference type="RefSeq" id="WP_137339079.1">
    <property type="nucleotide sequence ID" value="NZ_BSQH01000011.1"/>
</dbReference>
<dbReference type="EMBL" id="SZVO01000002">
    <property type="protein sequence ID" value="TKT93403.1"/>
    <property type="molecule type" value="Genomic_DNA"/>
</dbReference>
<protein>
    <submittedName>
        <fullName evidence="6">TetR/AcrR family transcriptional regulator</fullName>
    </submittedName>
</protein>
<dbReference type="Gene3D" id="1.10.357.10">
    <property type="entry name" value="Tetracycline Repressor, domain 2"/>
    <property type="match status" value="1"/>
</dbReference>
<dbReference type="PROSITE" id="PS50977">
    <property type="entry name" value="HTH_TETR_2"/>
    <property type="match status" value="1"/>
</dbReference>
<organism evidence="6 7">
    <name type="scientific">Dyadobacter frigoris</name>
    <dbReference type="NCBI Taxonomy" id="2576211"/>
    <lineage>
        <taxon>Bacteria</taxon>
        <taxon>Pseudomonadati</taxon>
        <taxon>Bacteroidota</taxon>
        <taxon>Cytophagia</taxon>
        <taxon>Cytophagales</taxon>
        <taxon>Spirosomataceae</taxon>
        <taxon>Dyadobacter</taxon>
    </lineage>
</organism>